<organism evidence="2 3">
    <name type="scientific">Gordonia phage Yvonnetastic</name>
    <dbReference type="NCBI Taxonomy" id="1821566"/>
    <lineage>
        <taxon>Viruses</taxon>
        <taxon>Duplodnaviria</taxon>
        <taxon>Heunggongvirae</taxon>
        <taxon>Uroviricota</taxon>
        <taxon>Caudoviricetes</taxon>
        <taxon>Yvonnevirus</taxon>
        <taxon>Yvonnevirus yvonnetastic</taxon>
        <taxon>Gordonia virus Yvonnetastic</taxon>
    </lineage>
</organism>
<evidence type="ECO:0000256" key="1">
    <source>
        <dbReference type="SAM" id="MobiDB-lite"/>
    </source>
</evidence>
<dbReference type="KEGG" id="vg:29124991"/>
<proteinExistence type="predicted"/>
<dbReference type="Pfam" id="PF05133">
    <property type="entry name" value="SPP1_portal"/>
    <property type="match status" value="1"/>
</dbReference>
<accession>A0A142K8Z0</accession>
<gene>
    <name evidence="2" type="primary">29</name>
    <name evidence="2" type="ORF">SEA_YVONNETASTIC_29</name>
</gene>
<protein>
    <submittedName>
        <fullName evidence="2">Portal protein</fullName>
    </submittedName>
</protein>
<dbReference type="OrthoDB" id="2133at10239"/>
<dbReference type="RefSeq" id="YP_009301083.1">
    <property type="nucleotide sequence ID" value="NC_031230.1"/>
</dbReference>
<evidence type="ECO:0000313" key="3">
    <source>
        <dbReference type="Proteomes" id="UP000201371"/>
    </source>
</evidence>
<reference evidence="3" key="1">
    <citation type="submission" date="2016-03" db="EMBL/GenBank/DDBJ databases">
        <authorList>
            <person name="Ploux O."/>
        </authorList>
    </citation>
    <scope>NUCLEOTIDE SEQUENCE [LARGE SCALE GENOMIC DNA]</scope>
</reference>
<dbReference type="GeneID" id="29124991"/>
<dbReference type="InterPro" id="IPR021145">
    <property type="entry name" value="Portal_protein_SPP1_Gp6-like"/>
</dbReference>
<keyword evidence="3" id="KW-1185">Reference proteome</keyword>
<dbReference type="Proteomes" id="UP000201371">
    <property type="component" value="Segment"/>
</dbReference>
<dbReference type="EMBL" id="KU963248">
    <property type="protein sequence ID" value="AMS02573.1"/>
    <property type="molecule type" value="Genomic_DNA"/>
</dbReference>
<feature type="region of interest" description="Disordered" evidence="1">
    <location>
        <begin position="498"/>
        <end position="520"/>
    </location>
</feature>
<sequence>MNPESKPGTPEFVFIHLMEKMDEDLPENPVVKNPNAPKTRLERFDLLWRYLEGNAPLPRVADDYRSAFEQVLRKARANYQLLIVESMVDRSKVGNVSTAADADFDGDEAAAQIHDMSSFPAFMSDLQTHLYTFGESYARILMPEELLGEGESEAPVYTDGTPPMFVAEDPRNCVGWDNPRRPGQMQAWVKIWDDELYDQQVAVMYWDSQQFIARREEGTYTDNFDPEEWEWSKGIPGEKPKTPMPQLKPFGGVPVVKFRNKMDMGEFEPHIDILDRIIDSTLLIMVIGWYQSFRQRAIKGNLDSGENLVDADQINSIIKDVRDGETGELKDLFQADPGALWLVPGDVDFWESQVTDLQPLSGTRNDHIRELSAVSRTPLAMFAHDDANQTSQGSEMQQKYHVDKIKDRQARITPGLILLHQMAFAMMGDLQRAVGVQVKWSNATHVALADKASATQQTSGVLSRKRQLVEIWGWDAATIKLNETELMQEALMAQSLMAEAPEDNPDEGGGSSEPSDDGGS</sequence>
<name>A0A142K8Z0_9CAUD</name>
<evidence type="ECO:0000313" key="2">
    <source>
        <dbReference type="EMBL" id="AMS02573.1"/>
    </source>
</evidence>